<keyword evidence="2" id="KW-0812">Transmembrane</keyword>
<keyword evidence="4" id="KW-1185">Reference proteome</keyword>
<evidence type="ECO:0000256" key="1">
    <source>
        <dbReference type="SAM" id="MobiDB-lite"/>
    </source>
</evidence>
<feature type="compositionally biased region" description="Polar residues" evidence="1">
    <location>
        <begin position="35"/>
        <end position="51"/>
    </location>
</feature>
<dbReference type="GeneID" id="19181363"/>
<proteinExistence type="predicted"/>
<feature type="transmembrane region" description="Helical" evidence="2">
    <location>
        <begin position="235"/>
        <end position="252"/>
    </location>
</feature>
<dbReference type="VEuPathDB" id="FungiDB:A1O7_06788"/>
<comment type="caution">
    <text evidence="3">The sequence shown here is derived from an EMBL/GenBank/DDBJ whole genome shotgun (WGS) entry which is preliminary data.</text>
</comment>
<evidence type="ECO:0000256" key="2">
    <source>
        <dbReference type="SAM" id="Phobius"/>
    </source>
</evidence>
<feature type="region of interest" description="Disordered" evidence="1">
    <location>
        <begin position="1"/>
        <end position="51"/>
    </location>
</feature>
<name>W9WD39_9EURO</name>
<accession>W9WD39</accession>
<dbReference type="AlphaFoldDB" id="W9WD39"/>
<dbReference type="EMBL" id="AMGW01000005">
    <property type="protein sequence ID" value="EXJ56444.1"/>
    <property type="molecule type" value="Genomic_DNA"/>
</dbReference>
<dbReference type="HOGENOM" id="CLU_1089916_0_0_1"/>
<sequence>MADASSEAAAGRYVIPPRRDHESSADPPTTPTPTGRNGSTNGKDSVGTITNTSSVVPVTRYAIPDALKPRSPNSQFKEELHHSLRRLDSDYYVKFFRAELVKQLRQRNTHVSHKPSGKPEYVADTSASIAFINALAHTIERHEKPSPGVDSAIWDAQIERLLECLDQDYDATTASDIGHGRALEEYPDIHTTILWALETLRGRLHELKGSAHANISAEPEPPALALENRSITKGLFFWFMLTLLAAMLYWVCPGL</sequence>
<dbReference type="OrthoDB" id="4153055at2759"/>
<organism evidence="3 4">
    <name type="scientific">Cladophialophora yegresii CBS 114405</name>
    <dbReference type="NCBI Taxonomy" id="1182544"/>
    <lineage>
        <taxon>Eukaryota</taxon>
        <taxon>Fungi</taxon>
        <taxon>Dikarya</taxon>
        <taxon>Ascomycota</taxon>
        <taxon>Pezizomycotina</taxon>
        <taxon>Eurotiomycetes</taxon>
        <taxon>Chaetothyriomycetidae</taxon>
        <taxon>Chaetothyriales</taxon>
        <taxon>Herpotrichiellaceae</taxon>
        <taxon>Cladophialophora</taxon>
    </lineage>
</organism>
<keyword evidence="2" id="KW-1133">Transmembrane helix</keyword>
<protein>
    <submittedName>
        <fullName evidence="3">Uncharacterized protein</fullName>
    </submittedName>
</protein>
<reference evidence="3 4" key="1">
    <citation type="submission" date="2013-03" db="EMBL/GenBank/DDBJ databases">
        <title>The Genome Sequence of Cladophialophora yegresii CBS 114405.</title>
        <authorList>
            <consortium name="The Broad Institute Genomics Platform"/>
            <person name="Cuomo C."/>
            <person name="de Hoog S."/>
            <person name="Gorbushina A."/>
            <person name="Walker B."/>
            <person name="Young S.K."/>
            <person name="Zeng Q."/>
            <person name="Gargeya S."/>
            <person name="Fitzgerald M."/>
            <person name="Haas B."/>
            <person name="Abouelleil A."/>
            <person name="Allen A.W."/>
            <person name="Alvarado L."/>
            <person name="Arachchi H.M."/>
            <person name="Berlin A.M."/>
            <person name="Chapman S.B."/>
            <person name="Gainer-Dewar J."/>
            <person name="Goldberg J."/>
            <person name="Griggs A."/>
            <person name="Gujja S."/>
            <person name="Hansen M."/>
            <person name="Howarth C."/>
            <person name="Imamovic A."/>
            <person name="Ireland A."/>
            <person name="Larimer J."/>
            <person name="McCowan C."/>
            <person name="Murphy C."/>
            <person name="Pearson M."/>
            <person name="Poon T.W."/>
            <person name="Priest M."/>
            <person name="Roberts A."/>
            <person name="Saif S."/>
            <person name="Shea T."/>
            <person name="Sisk P."/>
            <person name="Sykes S."/>
            <person name="Wortman J."/>
            <person name="Nusbaum C."/>
            <person name="Birren B."/>
        </authorList>
    </citation>
    <scope>NUCLEOTIDE SEQUENCE [LARGE SCALE GENOMIC DNA]</scope>
    <source>
        <strain evidence="3 4">CBS 114405</strain>
    </source>
</reference>
<keyword evidence="2" id="KW-0472">Membrane</keyword>
<gene>
    <name evidence="3" type="ORF">A1O7_06788</name>
</gene>
<dbReference type="Proteomes" id="UP000019473">
    <property type="component" value="Unassembled WGS sequence"/>
</dbReference>
<evidence type="ECO:0000313" key="4">
    <source>
        <dbReference type="Proteomes" id="UP000019473"/>
    </source>
</evidence>
<dbReference type="RefSeq" id="XP_007758978.1">
    <property type="nucleotide sequence ID" value="XM_007760788.1"/>
</dbReference>
<evidence type="ECO:0000313" key="3">
    <source>
        <dbReference type="EMBL" id="EXJ56444.1"/>
    </source>
</evidence>